<proteinExistence type="predicted"/>
<dbReference type="AlphaFoldDB" id="A0A7X5U497"/>
<dbReference type="Proteomes" id="UP000547444">
    <property type="component" value="Unassembled WGS sequence"/>
</dbReference>
<organism evidence="1 2">
    <name type="scientific">Mycolicibacterium fluoranthenivorans</name>
    <dbReference type="NCBI Taxonomy" id="258505"/>
    <lineage>
        <taxon>Bacteria</taxon>
        <taxon>Bacillati</taxon>
        <taxon>Actinomycetota</taxon>
        <taxon>Actinomycetes</taxon>
        <taxon>Mycobacteriales</taxon>
        <taxon>Mycobacteriaceae</taxon>
        <taxon>Mycolicibacterium</taxon>
    </lineage>
</organism>
<dbReference type="EMBL" id="JAANOW010000003">
    <property type="protein sequence ID" value="NIH98074.1"/>
    <property type="molecule type" value="Genomic_DNA"/>
</dbReference>
<dbReference type="RefSeq" id="WP_167163423.1">
    <property type="nucleotide sequence ID" value="NZ_JAANOW010000003.1"/>
</dbReference>
<evidence type="ECO:0000313" key="2">
    <source>
        <dbReference type="Proteomes" id="UP000547444"/>
    </source>
</evidence>
<name>A0A7X5U497_9MYCO</name>
<accession>A0A7X5U497</accession>
<reference evidence="1 2" key="1">
    <citation type="submission" date="2020-03" db="EMBL/GenBank/DDBJ databases">
        <title>Sequencing the genomes of 1000 actinobacteria strains.</title>
        <authorList>
            <person name="Klenk H.-P."/>
        </authorList>
    </citation>
    <scope>NUCLEOTIDE SEQUENCE [LARGE SCALE GENOMIC DNA]</scope>
    <source>
        <strain evidence="1 2">DSM 44556</strain>
    </source>
</reference>
<keyword evidence="2" id="KW-1185">Reference proteome</keyword>
<gene>
    <name evidence="1" type="ORF">FHU31_005080</name>
</gene>
<protein>
    <submittedName>
        <fullName evidence="1">Uncharacterized protein</fullName>
    </submittedName>
</protein>
<comment type="caution">
    <text evidence="1">The sequence shown here is derived from an EMBL/GenBank/DDBJ whole genome shotgun (WGS) entry which is preliminary data.</text>
</comment>
<evidence type="ECO:0000313" key="1">
    <source>
        <dbReference type="EMBL" id="NIH98074.1"/>
    </source>
</evidence>
<sequence>MPAHSWGIKFVNGVPLPDPHYHYDDDLGFGYYDEFWGPACCDYHRSEYEKRGRGN</sequence>